<protein>
    <submittedName>
        <fullName evidence="4">N-acetylmuramoyl-L-alanine amidase</fullName>
    </submittedName>
</protein>
<dbReference type="Gene3D" id="3.40.630.40">
    <property type="entry name" value="Zn-dependent exopeptidases"/>
    <property type="match status" value="1"/>
</dbReference>
<gene>
    <name evidence="4" type="ORF">H9631_22065</name>
</gene>
<dbReference type="RefSeq" id="WP_191816606.1">
    <property type="nucleotide sequence ID" value="NZ_JACSPV010000096.1"/>
</dbReference>
<dbReference type="InterPro" id="IPR036779">
    <property type="entry name" value="LysM_dom_sf"/>
</dbReference>
<evidence type="ECO:0000256" key="1">
    <source>
        <dbReference type="ARBA" id="ARBA00022801"/>
    </source>
</evidence>
<accession>A0ABR8VSI0</accession>
<name>A0ABR8VSI0_9BACI</name>
<dbReference type="SUPFAM" id="SSF53187">
    <property type="entry name" value="Zn-dependent exopeptidases"/>
    <property type="match status" value="1"/>
</dbReference>
<organism evidence="4 5">
    <name type="scientific">Bacillus norwichensis</name>
    <dbReference type="NCBI Taxonomy" id="2762217"/>
    <lineage>
        <taxon>Bacteria</taxon>
        <taxon>Bacillati</taxon>
        <taxon>Bacillota</taxon>
        <taxon>Bacilli</taxon>
        <taxon>Bacillales</taxon>
        <taxon>Bacillaceae</taxon>
        <taxon>Bacillus</taxon>
    </lineage>
</organism>
<dbReference type="SMART" id="SM00257">
    <property type="entry name" value="LysM"/>
    <property type="match status" value="1"/>
</dbReference>
<dbReference type="Gene3D" id="3.10.350.10">
    <property type="entry name" value="LysM domain"/>
    <property type="match status" value="1"/>
</dbReference>
<dbReference type="InterPro" id="IPR002508">
    <property type="entry name" value="MurNAc-LAA_cat"/>
</dbReference>
<reference evidence="4 5" key="1">
    <citation type="submission" date="2020-08" db="EMBL/GenBank/DDBJ databases">
        <title>A Genomic Blueprint of the Chicken Gut Microbiome.</title>
        <authorList>
            <person name="Gilroy R."/>
            <person name="Ravi A."/>
            <person name="Getino M."/>
            <person name="Pursley I."/>
            <person name="Horton D.L."/>
            <person name="Alikhan N.-F."/>
            <person name="Baker D."/>
            <person name="Gharbi K."/>
            <person name="Hall N."/>
            <person name="Watson M."/>
            <person name="Adriaenssens E.M."/>
            <person name="Foster-Nyarko E."/>
            <person name="Jarju S."/>
            <person name="Secka A."/>
            <person name="Antonio M."/>
            <person name="Oren A."/>
            <person name="Chaudhuri R."/>
            <person name="La Ragione R.M."/>
            <person name="Hildebrand F."/>
            <person name="Pallen M.J."/>
        </authorList>
    </citation>
    <scope>NUCLEOTIDE SEQUENCE [LARGE SCALE GENOMIC DNA]</scope>
    <source>
        <strain evidence="4 5">Sa1BUA2</strain>
    </source>
</reference>
<dbReference type="InterPro" id="IPR050695">
    <property type="entry name" value="N-acetylmuramoyl_amidase_3"/>
</dbReference>
<comment type="caution">
    <text evidence="4">The sequence shown here is derived from an EMBL/GenBank/DDBJ whole genome shotgun (WGS) entry which is preliminary data.</text>
</comment>
<dbReference type="Pfam" id="PF01520">
    <property type="entry name" value="Amidase_3"/>
    <property type="match status" value="1"/>
</dbReference>
<feature type="region of interest" description="Disordered" evidence="2">
    <location>
        <begin position="189"/>
        <end position="220"/>
    </location>
</feature>
<dbReference type="PROSITE" id="PS51782">
    <property type="entry name" value="LYSM"/>
    <property type="match status" value="1"/>
</dbReference>
<dbReference type="PANTHER" id="PTHR30404">
    <property type="entry name" value="N-ACETYLMURAMOYL-L-ALANINE AMIDASE"/>
    <property type="match status" value="1"/>
</dbReference>
<sequence length="318" mass="34386">MVKIAIDAGHGGFGVTPGKRTPAGEYEWDFNNKVVLAAIKYLKQYQDVSLLRLDDPTGKTDVSLITRTNKANSWGADILISAHHNANTGRWGEWTGTETYTYLGNWPQAENLAAIVHRNLVQAYGLKNRGLKKADFHMLRESKMPAILTEGGYMDSTIDVKKLRDDKVLDAAGKAIADGVAEYFGLKKDTSKPADKPTASKPAVNKKPAPTGGTHTVKKGDTLSGIAKKYKTTVNELVKINGIKNPNLIKVGQKIKLAGAVAPKPKGDQKTGSIVDYLKSIGADSSLANRKKLAAEYGIKNYTGTAAQNNQLLKKLRG</sequence>
<keyword evidence="5" id="KW-1185">Reference proteome</keyword>
<keyword evidence="1" id="KW-0378">Hydrolase</keyword>
<dbReference type="EMBL" id="JACSPV010000096">
    <property type="protein sequence ID" value="MBD8007724.1"/>
    <property type="molecule type" value="Genomic_DNA"/>
</dbReference>
<dbReference type="Pfam" id="PF01476">
    <property type="entry name" value="LysM"/>
    <property type="match status" value="1"/>
</dbReference>
<dbReference type="SUPFAM" id="SSF158634">
    <property type="entry name" value="RPA2825-like"/>
    <property type="match status" value="1"/>
</dbReference>
<dbReference type="Proteomes" id="UP000648182">
    <property type="component" value="Unassembled WGS sequence"/>
</dbReference>
<proteinExistence type="predicted"/>
<evidence type="ECO:0000313" key="5">
    <source>
        <dbReference type="Proteomes" id="UP000648182"/>
    </source>
</evidence>
<dbReference type="SUPFAM" id="SSF54106">
    <property type="entry name" value="LysM domain"/>
    <property type="match status" value="1"/>
</dbReference>
<feature type="domain" description="LysM" evidence="3">
    <location>
        <begin position="213"/>
        <end position="257"/>
    </location>
</feature>
<evidence type="ECO:0000256" key="2">
    <source>
        <dbReference type="SAM" id="MobiDB-lite"/>
    </source>
</evidence>
<dbReference type="SMART" id="SM00646">
    <property type="entry name" value="Ami_3"/>
    <property type="match status" value="1"/>
</dbReference>
<dbReference type="CDD" id="cd00118">
    <property type="entry name" value="LysM"/>
    <property type="match status" value="1"/>
</dbReference>
<dbReference type="PANTHER" id="PTHR30404:SF0">
    <property type="entry name" value="N-ACETYLMURAMOYL-L-ALANINE AMIDASE AMIC"/>
    <property type="match status" value="1"/>
</dbReference>
<dbReference type="CDD" id="cd02696">
    <property type="entry name" value="MurNAc-LAA"/>
    <property type="match status" value="1"/>
</dbReference>
<dbReference type="InterPro" id="IPR018392">
    <property type="entry name" value="LysM"/>
</dbReference>
<evidence type="ECO:0000259" key="3">
    <source>
        <dbReference type="PROSITE" id="PS51782"/>
    </source>
</evidence>
<evidence type="ECO:0000313" key="4">
    <source>
        <dbReference type="EMBL" id="MBD8007724.1"/>
    </source>
</evidence>